<evidence type="ECO:0000313" key="3">
    <source>
        <dbReference type="EMBL" id="MXU90055.1"/>
    </source>
</evidence>
<feature type="signal peptide" evidence="2">
    <location>
        <begin position="1"/>
        <end position="32"/>
    </location>
</feature>
<sequence length="112" mass="12271">MAPMFSSSSSREVRSWCAVLTLLLYCATTEEADSSWAQRSSSLLVSCWWRLVRSSTSLRMCVVSESGEALATRPSAKARKRSRPRCSSSASRSRAFILSRSCGLRAASPRAS</sequence>
<feature type="region of interest" description="Disordered" evidence="1">
    <location>
        <begin position="73"/>
        <end position="92"/>
    </location>
</feature>
<accession>A0A6B0UK91</accession>
<reference evidence="3" key="1">
    <citation type="submission" date="2019-12" db="EMBL/GenBank/DDBJ databases">
        <title>An insight into the sialome of adult female Ixodes ricinus ticks feeding for 6 days.</title>
        <authorList>
            <person name="Perner J."/>
            <person name="Ribeiro J.M.C."/>
        </authorList>
    </citation>
    <scope>NUCLEOTIDE SEQUENCE</scope>
    <source>
        <strain evidence="3">Semi-engorged</strain>
        <tissue evidence="3">Salivary glands</tissue>
    </source>
</reference>
<protein>
    <submittedName>
        <fullName evidence="3">Putative secreted protein</fullName>
    </submittedName>
</protein>
<organism evidence="3">
    <name type="scientific">Ixodes ricinus</name>
    <name type="common">Common tick</name>
    <name type="synonym">Acarus ricinus</name>
    <dbReference type="NCBI Taxonomy" id="34613"/>
    <lineage>
        <taxon>Eukaryota</taxon>
        <taxon>Metazoa</taxon>
        <taxon>Ecdysozoa</taxon>
        <taxon>Arthropoda</taxon>
        <taxon>Chelicerata</taxon>
        <taxon>Arachnida</taxon>
        <taxon>Acari</taxon>
        <taxon>Parasitiformes</taxon>
        <taxon>Ixodida</taxon>
        <taxon>Ixodoidea</taxon>
        <taxon>Ixodidae</taxon>
        <taxon>Ixodinae</taxon>
        <taxon>Ixodes</taxon>
    </lineage>
</organism>
<dbReference type="EMBL" id="GIFC01007972">
    <property type="protein sequence ID" value="MXU90055.1"/>
    <property type="molecule type" value="Transcribed_RNA"/>
</dbReference>
<feature type="chain" id="PRO_5025566963" evidence="2">
    <location>
        <begin position="33"/>
        <end position="112"/>
    </location>
</feature>
<keyword evidence="2" id="KW-0732">Signal</keyword>
<proteinExistence type="predicted"/>
<name>A0A6B0UK91_IXORI</name>
<evidence type="ECO:0000256" key="2">
    <source>
        <dbReference type="SAM" id="SignalP"/>
    </source>
</evidence>
<dbReference type="AlphaFoldDB" id="A0A6B0UK91"/>
<evidence type="ECO:0000256" key="1">
    <source>
        <dbReference type="SAM" id="MobiDB-lite"/>
    </source>
</evidence>